<dbReference type="InterPro" id="IPR001647">
    <property type="entry name" value="HTH_TetR"/>
</dbReference>
<organism evidence="4 5">
    <name type="scientific">Nocardioides oceani</name>
    <dbReference type="NCBI Taxonomy" id="3058369"/>
    <lineage>
        <taxon>Bacteria</taxon>
        <taxon>Bacillati</taxon>
        <taxon>Actinomycetota</taxon>
        <taxon>Actinomycetes</taxon>
        <taxon>Propionibacteriales</taxon>
        <taxon>Nocardioidaceae</taxon>
        <taxon>Nocardioides</taxon>
    </lineage>
</organism>
<protein>
    <submittedName>
        <fullName evidence="4">Helix-turn-helix domain-containing protein</fullName>
    </submittedName>
</protein>
<dbReference type="PRINTS" id="PR00455">
    <property type="entry name" value="HTHTETR"/>
</dbReference>
<reference evidence="4" key="1">
    <citation type="submission" date="2023-06" db="EMBL/GenBank/DDBJ databases">
        <title>Draft genome sequence of Nocardioides sp. SOB77.</title>
        <authorList>
            <person name="Zhang G."/>
        </authorList>
    </citation>
    <scope>NUCLEOTIDE SEQUENCE</scope>
    <source>
        <strain evidence="4">SOB77</strain>
    </source>
</reference>
<accession>A0ABT8FDN8</accession>
<evidence type="ECO:0000259" key="3">
    <source>
        <dbReference type="PROSITE" id="PS50977"/>
    </source>
</evidence>
<evidence type="ECO:0000313" key="5">
    <source>
        <dbReference type="Proteomes" id="UP001168620"/>
    </source>
</evidence>
<dbReference type="EMBL" id="JAUHJQ010000002">
    <property type="protein sequence ID" value="MDN4172776.1"/>
    <property type="molecule type" value="Genomic_DNA"/>
</dbReference>
<dbReference type="Pfam" id="PF00440">
    <property type="entry name" value="TetR_N"/>
    <property type="match status" value="1"/>
</dbReference>
<dbReference type="PANTHER" id="PTHR30055:SF209">
    <property type="entry name" value="POSSIBLE TRANSCRIPTIONAL REGULATORY PROTEIN (PROBABLY TETR-FAMILY)"/>
    <property type="match status" value="1"/>
</dbReference>
<dbReference type="RefSeq" id="WP_300951687.1">
    <property type="nucleotide sequence ID" value="NZ_JAUHJQ010000002.1"/>
</dbReference>
<dbReference type="PROSITE" id="PS50977">
    <property type="entry name" value="HTH_TETR_2"/>
    <property type="match status" value="1"/>
</dbReference>
<proteinExistence type="predicted"/>
<gene>
    <name evidence="4" type="ORF">QWY28_07480</name>
</gene>
<dbReference type="Gene3D" id="1.10.357.10">
    <property type="entry name" value="Tetracycline Repressor, domain 2"/>
    <property type="match status" value="1"/>
</dbReference>
<name>A0ABT8FDN8_9ACTN</name>
<sequence>MSEPRLLPLLGDPPPERRDAARNREALLVAAQSLIDECGVEHMTMEAVAARAGVGKGTVFRRFESREGLMAALLNHSESAWQAAVMSGPPPLGPGAEPMERLLAFGRSRLESTLRHHELVRAAGRAGSRSYAVWSFTAMHVRYLLGELGVEGDLPLLATALLAPLELPILEQQLSVEKFPLDRVVDGWVDLVHRVVRTPDQPA</sequence>
<evidence type="ECO:0000256" key="2">
    <source>
        <dbReference type="PROSITE-ProRule" id="PRU00335"/>
    </source>
</evidence>
<feature type="domain" description="HTH tetR-type" evidence="3">
    <location>
        <begin position="21"/>
        <end position="81"/>
    </location>
</feature>
<evidence type="ECO:0000313" key="4">
    <source>
        <dbReference type="EMBL" id="MDN4172776.1"/>
    </source>
</evidence>
<feature type="DNA-binding region" description="H-T-H motif" evidence="2">
    <location>
        <begin position="44"/>
        <end position="63"/>
    </location>
</feature>
<keyword evidence="1 2" id="KW-0238">DNA-binding</keyword>
<dbReference type="PANTHER" id="PTHR30055">
    <property type="entry name" value="HTH-TYPE TRANSCRIPTIONAL REGULATOR RUTR"/>
    <property type="match status" value="1"/>
</dbReference>
<evidence type="ECO:0000256" key="1">
    <source>
        <dbReference type="ARBA" id="ARBA00023125"/>
    </source>
</evidence>
<dbReference type="InterPro" id="IPR050109">
    <property type="entry name" value="HTH-type_TetR-like_transc_reg"/>
</dbReference>
<dbReference type="SUPFAM" id="SSF46689">
    <property type="entry name" value="Homeodomain-like"/>
    <property type="match status" value="1"/>
</dbReference>
<dbReference type="Proteomes" id="UP001168620">
    <property type="component" value="Unassembled WGS sequence"/>
</dbReference>
<comment type="caution">
    <text evidence="4">The sequence shown here is derived from an EMBL/GenBank/DDBJ whole genome shotgun (WGS) entry which is preliminary data.</text>
</comment>
<dbReference type="InterPro" id="IPR009057">
    <property type="entry name" value="Homeodomain-like_sf"/>
</dbReference>
<keyword evidence="5" id="KW-1185">Reference proteome</keyword>